<evidence type="ECO:0000313" key="2">
    <source>
        <dbReference type="EMBL" id="EEY20027.1"/>
    </source>
</evidence>
<dbReference type="HOGENOM" id="CLU_1994346_0_0_1"/>
<dbReference type="RefSeq" id="XP_003003694.1">
    <property type="nucleotide sequence ID" value="XM_003003648.1"/>
</dbReference>
<dbReference type="EMBL" id="DS985220">
    <property type="protein sequence ID" value="EEY20027.1"/>
    <property type="molecule type" value="Genomic_DNA"/>
</dbReference>
<gene>
    <name evidence="2" type="ORF">VDBG_06136</name>
</gene>
<feature type="region of interest" description="Disordered" evidence="1">
    <location>
        <begin position="33"/>
        <end position="86"/>
    </location>
</feature>
<reference evidence="3" key="1">
    <citation type="journal article" date="2011" name="PLoS Pathog.">
        <title>Comparative genomics yields insights into niche adaptation of plant vascular wilt pathogens.</title>
        <authorList>
            <person name="Klosterman S.J."/>
            <person name="Subbarao K.V."/>
            <person name="Kang S."/>
            <person name="Veronese P."/>
            <person name="Gold S.E."/>
            <person name="Thomma B.P.H.J."/>
            <person name="Chen Z."/>
            <person name="Henrissat B."/>
            <person name="Lee Y.-H."/>
            <person name="Park J."/>
            <person name="Garcia-Pedrajas M.D."/>
            <person name="Barbara D.J."/>
            <person name="Anchieta A."/>
            <person name="de Jonge R."/>
            <person name="Santhanam P."/>
            <person name="Maruthachalam K."/>
            <person name="Atallah Z."/>
            <person name="Amyotte S.G."/>
            <person name="Paz Z."/>
            <person name="Inderbitzin P."/>
            <person name="Hayes R.J."/>
            <person name="Heiman D.I."/>
            <person name="Young S."/>
            <person name="Zeng Q."/>
            <person name="Engels R."/>
            <person name="Galagan J."/>
            <person name="Cuomo C.A."/>
            <person name="Dobinson K.F."/>
            <person name="Ma L.-J."/>
        </authorList>
    </citation>
    <scope>NUCLEOTIDE SEQUENCE [LARGE SCALE GENOMIC DNA]</scope>
    <source>
        <strain evidence="3">VaMs.102 / ATCC MYA-4576 / FGSC 10136</strain>
    </source>
</reference>
<protein>
    <submittedName>
        <fullName evidence="2">Predicted protein</fullName>
    </submittedName>
</protein>
<keyword evidence="3" id="KW-1185">Reference proteome</keyword>
<proteinExistence type="predicted"/>
<sequence length="125" mass="13929">MYDIPCDCNKPKESRDLGRDLGIFGLLVAFPPGVTNTPRTTEHSQQISPWRQRAESAAAPNNLSPNTEKNEARQGEARQGKGVTAKYHGTWHGWSQAQHINAGSPKGGEGVWEKQNDRRTDLKYM</sequence>
<evidence type="ECO:0000313" key="3">
    <source>
        <dbReference type="Proteomes" id="UP000008698"/>
    </source>
</evidence>
<evidence type="ECO:0000256" key="1">
    <source>
        <dbReference type="SAM" id="MobiDB-lite"/>
    </source>
</evidence>
<organism evidence="3">
    <name type="scientific">Verticillium alfalfae (strain VaMs.102 / ATCC MYA-4576 / FGSC 10136)</name>
    <name type="common">Verticillium wilt of alfalfa</name>
    <name type="synonym">Verticillium albo-atrum</name>
    <dbReference type="NCBI Taxonomy" id="526221"/>
    <lineage>
        <taxon>Eukaryota</taxon>
        <taxon>Fungi</taxon>
        <taxon>Dikarya</taxon>
        <taxon>Ascomycota</taxon>
        <taxon>Pezizomycotina</taxon>
        <taxon>Sordariomycetes</taxon>
        <taxon>Hypocreomycetidae</taxon>
        <taxon>Glomerellales</taxon>
        <taxon>Plectosphaerellaceae</taxon>
        <taxon>Verticillium</taxon>
    </lineage>
</organism>
<feature type="compositionally biased region" description="Basic and acidic residues" evidence="1">
    <location>
        <begin position="68"/>
        <end position="79"/>
    </location>
</feature>
<dbReference type="Proteomes" id="UP000008698">
    <property type="component" value="Unassembled WGS sequence"/>
</dbReference>
<feature type="region of interest" description="Disordered" evidence="1">
    <location>
        <begin position="98"/>
        <end position="125"/>
    </location>
</feature>
<name>C9SML2_VERA1</name>
<feature type="compositionally biased region" description="Basic and acidic residues" evidence="1">
    <location>
        <begin position="111"/>
        <end position="125"/>
    </location>
</feature>
<dbReference type="AlphaFoldDB" id="C9SML2"/>
<dbReference type="GeneID" id="9534796"/>
<accession>C9SML2</accession>
<feature type="compositionally biased region" description="Polar residues" evidence="1">
    <location>
        <begin position="34"/>
        <end position="49"/>
    </location>
</feature>
<dbReference type="KEGG" id="val:VDBG_06136"/>